<dbReference type="EMBL" id="JAODUO010000948">
    <property type="protein sequence ID" value="KAK2172567.1"/>
    <property type="molecule type" value="Genomic_DNA"/>
</dbReference>
<feature type="domain" description="SH2" evidence="4">
    <location>
        <begin position="369"/>
        <end position="464"/>
    </location>
</feature>
<dbReference type="InterPro" id="IPR036860">
    <property type="entry name" value="SH2_dom_sf"/>
</dbReference>
<dbReference type="GO" id="GO:0035556">
    <property type="term" value="P:intracellular signal transduction"/>
    <property type="evidence" value="ECO:0007669"/>
    <property type="project" value="TreeGrafter"/>
</dbReference>
<dbReference type="PANTHER" id="PTHR14098:SF14">
    <property type="entry name" value="SH2 DOMAIN-CONTAINING PROTEIN"/>
    <property type="match status" value="1"/>
</dbReference>
<sequence>MAARVNRPLPTEEIPEAESSDDDYLEPDRPALPPRQPTWGRQPPPPPEPTNDAPICPPRNKPQPSQGQVLPPRRSSAPVPFEHDSMPRPGLPAPLLQQGEEDYMAPEPMEEYMEIPGGVELKPEPKCSIPTTDTRCSFDICHCELLTLKGIMEKDKYSVYVIFPTDLYQDMPETAPEVMNMSSMQKEILAKKLTTATRELPQTPQQHKAPKGFKMVAGLDTIIIKDAKGGLRRVAKDVFDQKSPKRDSNAPDPSIGGVRSKAAMFGPKVAPPTPLRQPRTIIRDKVRGSTTSNTSNRSDSGVDVCDLMRDVAPEPPSTRPPTVSTRPPTVSTRSPTVSTLQHTSSMRPPMASPMPIVNRTLPPLPSGPLPNVPKSSPEDGAYLVRTSKRDPATPYTLTILYNNKIWHLHIRNRRDGKFAIGFEKVDEECFDSVPELVEHHMQFSIILAGRHGEGGETRLTKHPHK</sequence>
<feature type="region of interest" description="Disordered" evidence="3">
    <location>
        <begin position="237"/>
        <end position="352"/>
    </location>
</feature>
<dbReference type="Pfam" id="PF00017">
    <property type="entry name" value="SH2"/>
    <property type="match status" value="1"/>
</dbReference>
<gene>
    <name evidence="5" type="ORF">NP493_941g00027</name>
</gene>
<comment type="caution">
    <text evidence="5">The sequence shown here is derived from an EMBL/GenBank/DDBJ whole genome shotgun (WGS) entry which is preliminary data.</text>
</comment>
<evidence type="ECO:0000259" key="4">
    <source>
        <dbReference type="PROSITE" id="PS50001"/>
    </source>
</evidence>
<name>A0AAD9NJG2_RIDPI</name>
<organism evidence="5 6">
    <name type="scientific">Ridgeia piscesae</name>
    <name type="common">Tubeworm</name>
    <dbReference type="NCBI Taxonomy" id="27915"/>
    <lineage>
        <taxon>Eukaryota</taxon>
        <taxon>Metazoa</taxon>
        <taxon>Spiralia</taxon>
        <taxon>Lophotrochozoa</taxon>
        <taxon>Annelida</taxon>
        <taxon>Polychaeta</taxon>
        <taxon>Sedentaria</taxon>
        <taxon>Canalipalpata</taxon>
        <taxon>Sabellida</taxon>
        <taxon>Siboglinidae</taxon>
        <taxon>Ridgeia</taxon>
    </lineage>
</organism>
<keyword evidence="6" id="KW-1185">Reference proteome</keyword>
<dbReference type="SUPFAM" id="SSF55550">
    <property type="entry name" value="SH2 domain"/>
    <property type="match status" value="1"/>
</dbReference>
<dbReference type="PROSITE" id="PS50001">
    <property type="entry name" value="SH2"/>
    <property type="match status" value="1"/>
</dbReference>
<dbReference type="AlphaFoldDB" id="A0AAD9NJG2"/>
<keyword evidence="1 2" id="KW-0727">SH2 domain</keyword>
<evidence type="ECO:0000256" key="2">
    <source>
        <dbReference type="PROSITE-ProRule" id="PRU00191"/>
    </source>
</evidence>
<evidence type="ECO:0000256" key="1">
    <source>
        <dbReference type="ARBA" id="ARBA00022999"/>
    </source>
</evidence>
<dbReference type="PANTHER" id="PTHR14098">
    <property type="entry name" value="SH2 DOMAIN CONTAINING PROTEIN"/>
    <property type="match status" value="1"/>
</dbReference>
<evidence type="ECO:0000256" key="3">
    <source>
        <dbReference type="SAM" id="MobiDB-lite"/>
    </source>
</evidence>
<evidence type="ECO:0000313" key="5">
    <source>
        <dbReference type="EMBL" id="KAK2172567.1"/>
    </source>
</evidence>
<dbReference type="Gene3D" id="3.30.505.10">
    <property type="entry name" value="SH2 domain"/>
    <property type="match status" value="1"/>
</dbReference>
<evidence type="ECO:0000313" key="6">
    <source>
        <dbReference type="Proteomes" id="UP001209878"/>
    </source>
</evidence>
<dbReference type="SMART" id="SM00252">
    <property type="entry name" value="SH2"/>
    <property type="match status" value="1"/>
</dbReference>
<feature type="compositionally biased region" description="Pro residues" evidence="3">
    <location>
        <begin position="30"/>
        <end position="61"/>
    </location>
</feature>
<dbReference type="GO" id="GO:0005737">
    <property type="term" value="C:cytoplasm"/>
    <property type="evidence" value="ECO:0007669"/>
    <property type="project" value="UniProtKB-ARBA"/>
</dbReference>
<reference evidence="5" key="1">
    <citation type="journal article" date="2023" name="Mol. Biol. Evol.">
        <title>Third-Generation Sequencing Reveals the Adaptive Role of the Epigenome in Three Deep-Sea Polychaetes.</title>
        <authorList>
            <person name="Perez M."/>
            <person name="Aroh O."/>
            <person name="Sun Y."/>
            <person name="Lan Y."/>
            <person name="Juniper S.K."/>
            <person name="Young C.R."/>
            <person name="Angers B."/>
            <person name="Qian P.Y."/>
        </authorList>
    </citation>
    <scope>NUCLEOTIDE SEQUENCE</scope>
    <source>
        <strain evidence="5">R07B-5</strain>
    </source>
</reference>
<feature type="compositionally biased region" description="Acidic residues" evidence="3">
    <location>
        <begin position="13"/>
        <end position="25"/>
    </location>
</feature>
<feature type="region of interest" description="Disordered" evidence="3">
    <location>
        <begin position="1"/>
        <end position="96"/>
    </location>
</feature>
<dbReference type="GO" id="GO:0007169">
    <property type="term" value="P:cell surface receptor protein tyrosine kinase signaling pathway"/>
    <property type="evidence" value="ECO:0007669"/>
    <property type="project" value="TreeGrafter"/>
</dbReference>
<dbReference type="InterPro" id="IPR000980">
    <property type="entry name" value="SH2"/>
</dbReference>
<dbReference type="InterPro" id="IPR051751">
    <property type="entry name" value="Immunoreceptor_sig_adapters"/>
</dbReference>
<accession>A0AAD9NJG2</accession>
<protein>
    <recommendedName>
        <fullName evidence="4">SH2 domain-containing protein</fullName>
    </recommendedName>
</protein>
<feature type="compositionally biased region" description="Basic and acidic residues" evidence="3">
    <location>
        <begin position="237"/>
        <end position="249"/>
    </location>
</feature>
<feature type="compositionally biased region" description="Low complexity" evidence="3">
    <location>
        <begin position="288"/>
        <end position="301"/>
    </location>
</feature>
<proteinExistence type="predicted"/>
<feature type="compositionally biased region" description="Low complexity" evidence="3">
    <location>
        <begin position="320"/>
        <end position="352"/>
    </location>
</feature>
<dbReference type="Proteomes" id="UP001209878">
    <property type="component" value="Unassembled WGS sequence"/>
</dbReference>